<dbReference type="InterPro" id="IPR008920">
    <property type="entry name" value="TF_FadR/GntR_C"/>
</dbReference>
<dbReference type="PROSITE" id="PS50949">
    <property type="entry name" value="HTH_GNTR"/>
    <property type="match status" value="1"/>
</dbReference>
<dbReference type="SMART" id="SM00345">
    <property type="entry name" value="HTH_GNTR"/>
    <property type="match status" value="1"/>
</dbReference>
<dbReference type="Pfam" id="PF00392">
    <property type="entry name" value="GntR"/>
    <property type="match status" value="1"/>
</dbReference>
<dbReference type="GO" id="GO:0003700">
    <property type="term" value="F:DNA-binding transcription factor activity"/>
    <property type="evidence" value="ECO:0007669"/>
    <property type="project" value="InterPro"/>
</dbReference>
<dbReference type="InterPro" id="IPR011711">
    <property type="entry name" value="GntR_C"/>
</dbReference>
<sequence>MPSSPLAKGSNRIQRPVPLREGVYEALLELIIMRELQPGQHLVESELAMQLGVSRQPVREALQRLSTEGWVDLRPGYGAFVHTPTEKEADQLLAVRALLETESAGLAAVNRTEEGLARLRELWDAGVAAVEAGDVDAVVLANADFHMHVVQLSDNAVLAELAAQVDRRVRWYYAPVARLRGRRSWEEHAKLIEAIAEGDADAARRVMRDHTENTRRTYHEQVDGAGVEAAGV</sequence>
<feature type="domain" description="HTH gntR-type" evidence="4">
    <location>
        <begin position="17"/>
        <end position="84"/>
    </location>
</feature>
<dbReference type="CDD" id="cd07377">
    <property type="entry name" value="WHTH_GntR"/>
    <property type="match status" value="1"/>
</dbReference>
<dbReference type="InterPro" id="IPR036390">
    <property type="entry name" value="WH_DNA-bd_sf"/>
</dbReference>
<dbReference type="InterPro" id="IPR000524">
    <property type="entry name" value="Tscrpt_reg_HTH_GntR"/>
</dbReference>
<accession>A0A2T0PY72</accession>
<evidence type="ECO:0000259" key="4">
    <source>
        <dbReference type="PROSITE" id="PS50949"/>
    </source>
</evidence>
<dbReference type="SUPFAM" id="SSF48008">
    <property type="entry name" value="GntR ligand-binding domain-like"/>
    <property type="match status" value="1"/>
</dbReference>
<evidence type="ECO:0000256" key="3">
    <source>
        <dbReference type="ARBA" id="ARBA00023163"/>
    </source>
</evidence>
<dbReference type="OrthoDB" id="8664638at2"/>
<dbReference type="PANTHER" id="PTHR43537">
    <property type="entry name" value="TRANSCRIPTIONAL REGULATOR, GNTR FAMILY"/>
    <property type="match status" value="1"/>
</dbReference>
<evidence type="ECO:0000256" key="1">
    <source>
        <dbReference type="ARBA" id="ARBA00023015"/>
    </source>
</evidence>
<gene>
    <name evidence="5" type="ORF">CLV72_10711</name>
</gene>
<dbReference type="RefSeq" id="WP_106249713.1">
    <property type="nucleotide sequence ID" value="NZ_PVZC01000007.1"/>
</dbReference>
<dbReference type="PANTHER" id="PTHR43537:SF45">
    <property type="entry name" value="GNTR FAMILY REGULATORY PROTEIN"/>
    <property type="match status" value="1"/>
</dbReference>
<name>A0A2T0PY72_9ACTN</name>
<dbReference type="Gene3D" id="1.10.10.10">
    <property type="entry name" value="Winged helix-like DNA-binding domain superfamily/Winged helix DNA-binding domain"/>
    <property type="match status" value="1"/>
</dbReference>
<proteinExistence type="predicted"/>
<dbReference type="EMBL" id="PVZC01000007">
    <property type="protein sequence ID" value="PRX96491.1"/>
    <property type="molecule type" value="Genomic_DNA"/>
</dbReference>
<keyword evidence="6" id="KW-1185">Reference proteome</keyword>
<keyword evidence="2" id="KW-0238">DNA-binding</keyword>
<dbReference type="GO" id="GO:0003677">
    <property type="term" value="F:DNA binding"/>
    <property type="evidence" value="ECO:0007669"/>
    <property type="project" value="UniProtKB-KW"/>
</dbReference>
<dbReference type="Proteomes" id="UP000237846">
    <property type="component" value="Unassembled WGS sequence"/>
</dbReference>
<evidence type="ECO:0000313" key="5">
    <source>
        <dbReference type="EMBL" id="PRX96491.1"/>
    </source>
</evidence>
<protein>
    <submittedName>
        <fullName evidence="5">GntR family transcriptional regulator</fullName>
    </submittedName>
</protein>
<organism evidence="5 6">
    <name type="scientific">Allonocardiopsis opalescens</name>
    <dbReference type="NCBI Taxonomy" id="1144618"/>
    <lineage>
        <taxon>Bacteria</taxon>
        <taxon>Bacillati</taxon>
        <taxon>Actinomycetota</taxon>
        <taxon>Actinomycetes</taxon>
        <taxon>Streptosporangiales</taxon>
        <taxon>Allonocardiopsis</taxon>
    </lineage>
</organism>
<dbReference type="Gene3D" id="1.20.120.530">
    <property type="entry name" value="GntR ligand-binding domain-like"/>
    <property type="match status" value="1"/>
</dbReference>
<evidence type="ECO:0000313" key="6">
    <source>
        <dbReference type="Proteomes" id="UP000237846"/>
    </source>
</evidence>
<reference evidence="5 6" key="1">
    <citation type="submission" date="2018-03" db="EMBL/GenBank/DDBJ databases">
        <title>Genomic Encyclopedia of Archaeal and Bacterial Type Strains, Phase II (KMG-II): from individual species to whole genera.</title>
        <authorList>
            <person name="Goeker M."/>
        </authorList>
    </citation>
    <scope>NUCLEOTIDE SEQUENCE [LARGE SCALE GENOMIC DNA]</scope>
    <source>
        <strain evidence="5 6">DSM 45601</strain>
    </source>
</reference>
<dbReference type="SUPFAM" id="SSF46785">
    <property type="entry name" value="Winged helix' DNA-binding domain"/>
    <property type="match status" value="1"/>
</dbReference>
<dbReference type="AlphaFoldDB" id="A0A2T0PY72"/>
<evidence type="ECO:0000256" key="2">
    <source>
        <dbReference type="ARBA" id="ARBA00023125"/>
    </source>
</evidence>
<dbReference type="InterPro" id="IPR036388">
    <property type="entry name" value="WH-like_DNA-bd_sf"/>
</dbReference>
<comment type="caution">
    <text evidence="5">The sequence shown here is derived from an EMBL/GenBank/DDBJ whole genome shotgun (WGS) entry which is preliminary data.</text>
</comment>
<dbReference type="Pfam" id="PF07729">
    <property type="entry name" value="FCD"/>
    <property type="match status" value="1"/>
</dbReference>
<keyword evidence="1" id="KW-0805">Transcription regulation</keyword>
<keyword evidence="3" id="KW-0804">Transcription</keyword>
<dbReference type="SMART" id="SM00895">
    <property type="entry name" value="FCD"/>
    <property type="match status" value="1"/>
</dbReference>
<dbReference type="PRINTS" id="PR00035">
    <property type="entry name" value="HTHGNTR"/>
</dbReference>